<evidence type="ECO:0000313" key="10">
    <source>
        <dbReference type="Proteomes" id="UP001141327"/>
    </source>
</evidence>
<keyword evidence="10" id="KW-1185">Reference proteome</keyword>
<organism evidence="9 10">
    <name type="scientific">Paratrimastix pyriformis</name>
    <dbReference type="NCBI Taxonomy" id="342808"/>
    <lineage>
        <taxon>Eukaryota</taxon>
        <taxon>Metamonada</taxon>
        <taxon>Preaxostyla</taxon>
        <taxon>Paratrimastigidae</taxon>
        <taxon>Paratrimastix</taxon>
    </lineage>
</organism>
<dbReference type="EMBL" id="JAPMOS010000124">
    <property type="protein sequence ID" value="KAJ4455009.1"/>
    <property type="molecule type" value="Genomic_DNA"/>
</dbReference>
<keyword evidence="4" id="KW-0493">Microtubule</keyword>
<comment type="similarity">
    <text evidence="2">Belongs to the TUBGCP family.</text>
</comment>
<evidence type="ECO:0000256" key="5">
    <source>
        <dbReference type="ARBA" id="ARBA00023212"/>
    </source>
</evidence>
<dbReference type="Pfam" id="PF04130">
    <property type="entry name" value="GCP_C_terminal"/>
    <property type="match status" value="2"/>
</dbReference>
<evidence type="ECO:0000313" key="9">
    <source>
        <dbReference type="EMBL" id="KAJ4455009.1"/>
    </source>
</evidence>
<comment type="caution">
    <text evidence="9">The sequence shown here is derived from an EMBL/GenBank/DDBJ whole genome shotgun (WGS) entry which is preliminary data.</text>
</comment>
<keyword evidence="6" id="KW-0175">Coiled coil</keyword>
<feature type="domain" description="Gamma tubulin complex component C-terminal" evidence="7">
    <location>
        <begin position="407"/>
        <end position="622"/>
    </location>
</feature>
<dbReference type="InterPro" id="IPR041470">
    <property type="entry name" value="GCP_N"/>
</dbReference>
<dbReference type="Gene3D" id="1.20.120.1900">
    <property type="entry name" value="Gamma-tubulin complex, C-terminal domain"/>
    <property type="match status" value="2"/>
</dbReference>
<evidence type="ECO:0000259" key="7">
    <source>
        <dbReference type="Pfam" id="PF04130"/>
    </source>
</evidence>
<feature type="coiled-coil region" evidence="6">
    <location>
        <begin position="587"/>
        <end position="614"/>
    </location>
</feature>
<comment type="subcellular location">
    <subcellularLocation>
        <location evidence="1">Cytoplasm</location>
        <location evidence="1">Cytoskeleton</location>
    </subcellularLocation>
</comment>
<dbReference type="Pfam" id="PF17681">
    <property type="entry name" value="GCP_N_terminal"/>
    <property type="match status" value="1"/>
</dbReference>
<name>A0ABQ8U6Q9_9EUKA</name>
<dbReference type="InterPro" id="IPR042241">
    <property type="entry name" value="GCP_C_sf"/>
</dbReference>
<evidence type="ECO:0000259" key="8">
    <source>
        <dbReference type="Pfam" id="PF17681"/>
    </source>
</evidence>
<dbReference type="InterPro" id="IPR040457">
    <property type="entry name" value="GCP_C"/>
</dbReference>
<evidence type="ECO:0000256" key="4">
    <source>
        <dbReference type="ARBA" id="ARBA00022701"/>
    </source>
</evidence>
<gene>
    <name evidence="9" type="ORF">PAPYR_10137</name>
</gene>
<protein>
    <submittedName>
        <fullName evidence="9">Gamma-tubulin complex component 3</fullName>
    </submittedName>
</protein>
<feature type="domain" description="Gamma tubulin complex component C-terminal" evidence="7">
    <location>
        <begin position="162"/>
        <end position="378"/>
    </location>
</feature>
<dbReference type="PANTHER" id="PTHR19302:SF14">
    <property type="entry name" value="GAMMA-TUBULIN COMPLEX COMPONENT 3"/>
    <property type="match status" value="1"/>
</dbReference>
<accession>A0ABQ8U6Q9</accession>
<feature type="domain" description="Gamma tubulin complex component protein N-terminal" evidence="8">
    <location>
        <begin position="2"/>
        <end position="159"/>
    </location>
</feature>
<sequence>MFAMLRRWVFEGELDDAQGEFFVAQNPAVPCSDPAMWRSKYSLRPEMLPPFISPALAEQILLIGKSINFMRHCCQDTTWVDTSRQIAALVGGIVLSAPIITTPDCFACLPQPLPPRFHEHHSRLSCYEFTFTGMANLATVIGPIGQAFNKRLLALMLQKFALMHHCRGLKNYLLLAQGDFVQCLMDKISTELSKPASSLYRHNLLGLLEGAIRESNARYEEGDIANRLDVRIPEPKKGDKGWNVFSLTYHITMPIATMLTPEAMRSYQEVFAFLWLVKRVEHGLSGHGPCLTVRQANITVTTVTTATTAMPPHPFIASPHTYAHAQCSSMSPNSVTRQARRDLGAIPGLRTALHKAAVLRQRFHFFVSNTQYYIMFEATLPLLRVQHPVLHHVRLIACSRSLCADMSRYVSICVCVAQAALHFPVSNTQYYIMFEVLEWAWSELLEKARQADSLDAIMKAHTAYLDFIVEKVLMRPSDARRKVAPASAQAALSKDADTIRLGAIHRQVQTILETVLKFSAEVVAIEADAQTRLKELRRHEQQRVEAEKAGKWAIDDDRVDFEATGETASLMATREGQIDREFAPERLQKLEMAEAQYKQLFEELQQNIRELVRKGPHLRDLIPTFLVELCGGI</sequence>
<evidence type="ECO:0000256" key="1">
    <source>
        <dbReference type="ARBA" id="ARBA00004245"/>
    </source>
</evidence>
<evidence type="ECO:0000256" key="3">
    <source>
        <dbReference type="ARBA" id="ARBA00022490"/>
    </source>
</evidence>
<keyword evidence="3" id="KW-0963">Cytoplasm</keyword>
<dbReference type="Proteomes" id="UP001141327">
    <property type="component" value="Unassembled WGS sequence"/>
</dbReference>
<dbReference type="PANTHER" id="PTHR19302">
    <property type="entry name" value="GAMMA TUBULIN COMPLEX PROTEIN"/>
    <property type="match status" value="1"/>
</dbReference>
<proteinExistence type="inferred from homology"/>
<evidence type="ECO:0000256" key="2">
    <source>
        <dbReference type="ARBA" id="ARBA00010337"/>
    </source>
</evidence>
<keyword evidence="5" id="KW-0206">Cytoskeleton</keyword>
<reference evidence="9" key="1">
    <citation type="journal article" date="2022" name="bioRxiv">
        <title>Genomics of Preaxostyla Flagellates Illuminates Evolutionary Transitions and the Path Towards Mitochondrial Loss.</title>
        <authorList>
            <person name="Novak L.V.F."/>
            <person name="Treitli S.C."/>
            <person name="Pyrih J."/>
            <person name="Halakuc P."/>
            <person name="Pipaliya S.V."/>
            <person name="Vacek V."/>
            <person name="Brzon O."/>
            <person name="Soukal P."/>
            <person name="Eme L."/>
            <person name="Dacks J.B."/>
            <person name="Karnkowska A."/>
            <person name="Elias M."/>
            <person name="Hampl V."/>
        </authorList>
    </citation>
    <scope>NUCLEOTIDE SEQUENCE</scope>
    <source>
        <strain evidence="9">RCP-MX</strain>
    </source>
</reference>
<evidence type="ECO:0000256" key="6">
    <source>
        <dbReference type="SAM" id="Coils"/>
    </source>
</evidence>
<dbReference type="InterPro" id="IPR007259">
    <property type="entry name" value="GCP"/>
</dbReference>